<keyword evidence="1" id="KW-0472">Membrane</keyword>
<gene>
    <name evidence="2" type="ORF">N476_22055</name>
</gene>
<name>A0A167D1C1_9GAMM</name>
<sequence length="75" mass="8677">MKLTERYKLCVEDFAFFRFQHKIGGSIVAFLINMGIWNLLAHLTKESHFSSFTVQLIMSLLFTTAFFVGSNPKEK</sequence>
<feature type="transmembrane region" description="Helical" evidence="1">
    <location>
        <begin position="21"/>
        <end position="40"/>
    </location>
</feature>
<evidence type="ECO:0000313" key="3">
    <source>
        <dbReference type="Proteomes" id="UP000076503"/>
    </source>
</evidence>
<evidence type="ECO:0000313" key="2">
    <source>
        <dbReference type="EMBL" id="KZN48306.1"/>
    </source>
</evidence>
<keyword evidence="1" id="KW-1133">Transmembrane helix</keyword>
<evidence type="ECO:0000256" key="1">
    <source>
        <dbReference type="SAM" id="Phobius"/>
    </source>
</evidence>
<organism evidence="2 3">
    <name type="scientific">Pseudoalteromonas luteoviolacea H33</name>
    <dbReference type="NCBI Taxonomy" id="1365251"/>
    <lineage>
        <taxon>Bacteria</taxon>
        <taxon>Pseudomonadati</taxon>
        <taxon>Pseudomonadota</taxon>
        <taxon>Gammaproteobacteria</taxon>
        <taxon>Alteromonadales</taxon>
        <taxon>Pseudoalteromonadaceae</taxon>
        <taxon>Pseudoalteromonas</taxon>
    </lineage>
</organism>
<protein>
    <submittedName>
        <fullName evidence="2">Uncharacterized protein</fullName>
    </submittedName>
</protein>
<accession>A0A167D1C1</accession>
<dbReference type="AlphaFoldDB" id="A0A167D1C1"/>
<feature type="transmembrane region" description="Helical" evidence="1">
    <location>
        <begin position="52"/>
        <end position="69"/>
    </location>
</feature>
<dbReference type="Proteomes" id="UP000076503">
    <property type="component" value="Unassembled WGS sequence"/>
</dbReference>
<reference evidence="2 3" key="1">
    <citation type="submission" date="2013-07" db="EMBL/GenBank/DDBJ databases">
        <title>Comparative Genomic and Metabolomic Analysis of Twelve Strains of Pseudoalteromonas luteoviolacea.</title>
        <authorList>
            <person name="Vynne N.G."/>
            <person name="Mansson M."/>
            <person name="Gram L."/>
        </authorList>
    </citation>
    <scope>NUCLEOTIDE SEQUENCE [LARGE SCALE GENOMIC DNA]</scope>
    <source>
        <strain evidence="2 3">H33</strain>
    </source>
</reference>
<comment type="caution">
    <text evidence="2">The sequence shown here is derived from an EMBL/GenBank/DDBJ whole genome shotgun (WGS) entry which is preliminary data.</text>
</comment>
<dbReference type="PATRIC" id="fig|1365251.3.peg.3882"/>
<keyword evidence="1" id="KW-0812">Transmembrane</keyword>
<dbReference type="EMBL" id="AUXZ01000092">
    <property type="protein sequence ID" value="KZN48306.1"/>
    <property type="molecule type" value="Genomic_DNA"/>
</dbReference>
<proteinExistence type="predicted"/>